<evidence type="ECO:0000313" key="5">
    <source>
        <dbReference type="EMBL" id="VDN38376.1"/>
    </source>
</evidence>
<feature type="region of interest" description="Disordered" evidence="3">
    <location>
        <begin position="29"/>
        <end position="48"/>
    </location>
</feature>
<dbReference type="PROSITE" id="PS50002">
    <property type="entry name" value="SH3"/>
    <property type="match status" value="1"/>
</dbReference>
<keyword evidence="6" id="KW-1185">Reference proteome</keyword>
<dbReference type="Proteomes" id="UP000281553">
    <property type="component" value="Unassembled WGS sequence"/>
</dbReference>
<name>A0A3P7R593_DIBLA</name>
<reference evidence="5 6" key="1">
    <citation type="submission" date="2018-11" db="EMBL/GenBank/DDBJ databases">
        <authorList>
            <consortium name="Pathogen Informatics"/>
        </authorList>
    </citation>
    <scope>NUCLEOTIDE SEQUENCE [LARGE SCALE GENOMIC DNA]</scope>
</reference>
<dbReference type="EMBL" id="UYRU01092960">
    <property type="protein sequence ID" value="VDN38376.1"/>
    <property type="molecule type" value="Genomic_DNA"/>
</dbReference>
<evidence type="ECO:0000259" key="4">
    <source>
        <dbReference type="PROSITE" id="PS50002"/>
    </source>
</evidence>
<evidence type="ECO:0000313" key="6">
    <source>
        <dbReference type="Proteomes" id="UP000281553"/>
    </source>
</evidence>
<gene>
    <name evidence="5" type="ORF">DILT_LOCUS17587</name>
</gene>
<feature type="region of interest" description="Disordered" evidence="3">
    <location>
        <begin position="57"/>
        <end position="77"/>
    </location>
</feature>
<keyword evidence="1 2" id="KW-0728">SH3 domain</keyword>
<sequence>MWKVFCHNTGRIGYVPSNNLHICPTEDNSVCGSPRTPKTHSQSGTLSRMRLRLSRREKKGSCLTEDPIRRIDQGKNQQPLCLGASSTVITGDVPHSGVGAETLTDP</sequence>
<protein>
    <recommendedName>
        <fullName evidence="4">SH3 domain-containing protein</fullName>
    </recommendedName>
</protein>
<dbReference type="AlphaFoldDB" id="A0A3P7R593"/>
<accession>A0A3P7R593</accession>
<dbReference type="InterPro" id="IPR001452">
    <property type="entry name" value="SH3_domain"/>
</dbReference>
<proteinExistence type="predicted"/>
<organism evidence="5 6">
    <name type="scientific">Dibothriocephalus latus</name>
    <name type="common">Fish tapeworm</name>
    <name type="synonym">Diphyllobothrium latum</name>
    <dbReference type="NCBI Taxonomy" id="60516"/>
    <lineage>
        <taxon>Eukaryota</taxon>
        <taxon>Metazoa</taxon>
        <taxon>Spiralia</taxon>
        <taxon>Lophotrochozoa</taxon>
        <taxon>Platyhelminthes</taxon>
        <taxon>Cestoda</taxon>
        <taxon>Eucestoda</taxon>
        <taxon>Diphyllobothriidea</taxon>
        <taxon>Diphyllobothriidae</taxon>
        <taxon>Dibothriocephalus</taxon>
    </lineage>
</organism>
<evidence type="ECO:0000256" key="3">
    <source>
        <dbReference type="SAM" id="MobiDB-lite"/>
    </source>
</evidence>
<evidence type="ECO:0000256" key="2">
    <source>
        <dbReference type="PROSITE-ProRule" id="PRU00192"/>
    </source>
</evidence>
<evidence type="ECO:0000256" key="1">
    <source>
        <dbReference type="ARBA" id="ARBA00022443"/>
    </source>
</evidence>
<feature type="domain" description="SH3" evidence="4">
    <location>
        <begin position="1"/>
        <end position="25"/>
    </location>
</feature>